<reference evidence="2" key="1">
    <citation type="submission" date="2013-08" db="EMBL/GenBank/DDBJ databases">
        <authorList>
            <person name="Mendez C."/>
            <person name="Richter M."/>
            <person name="Ferrer M."/>
            <person name="Sanchez J."/>
        </authorList>
    </citation>
    <scope>NUCLEOTIDE SEQUENCE</scope>
</reference>
<dbReference type="InterPro" id="IPR011991">
    <property type="entry name" value="ArsR-like_HTH"/>
</dbReference>
<organism evidence="2">
    <name type="scientific">mine drainage metagenome</name>
    <dbReference type="NCBI Taxonomy" id="410659"/>
    <lineage>
        <taxon>unclassified sequences</taxon>
        <taxon>metagenomes</taxon>
        <taxon>ecological metagenomes</taxon>
    </lineage>
</organism>
<dbReference type="SUPFAM" id="SSF46785">
    <property type="entry name" value="Winged helix' DNA-binding domain"/>
    <property type="match status" value="2"/>
</dbReference>
<dbReference type="Pfam" id="PF24266">
    <property type="entry name" value="HTH_HVO_0163_N"/>
    <property type="match status" value="1"/>
</dbReference>
<proteinExistence type="predicted"/>
<name>T0YDL2_9ZZZZ</name>
<dbReference type="InterPro" id="IPR001845">
    <property type="entry name" value="HTH_ArsR_DNA-bd_dom"/>
</dbReference>
<feature type="domain" description="HTH arsR-type" evidence="1">
    <location>
        <begin position="74"/>
        <end position="154"/>
    </location>
</feature>
<dbReference type="EMBL" id="AUZY01012192">
    <property type="protein sequence ID" value="EQD31228.1"/>
    <property type="molecule type" value="Genomic_DNA"/>
</dbReference>
<dbReference type="AlphaFoldDB" id="T0YDL2"/>
<dbReference type="SMART" id="SM00418">
    <property type="entry name" value="HTH_ARSR"/>
    <property type="match status" value="1"/>
</dbReference>
<dbReference type="CDD" id="cd00090">
    <property type="entry name" value="HTH_ARSR"/>
    <property type="match status" value="2"/>
</dbReference>
<dbReference type="PANTHER" id="PTHR36216">
    <property type="entry name" value="TRANSCRIPTIONAL REGULATOR, TRMB"/>
    <property type="match status" value="1"/>
</dbReference>
<dbReference type="GO" id="GO:0003700">
    <property type="term" value="F:DNA-binding transcription factor activity"/>
    <property type="evidence" value="ECO:0007669"/>
    <property type="project" value="InterPro"/>
</dbReference>
<protein>
    <submittedName>
        <fullName evidence="2">Transcriptional regulator, ArsR family protein</fullName>
    </submittedName>
</protein>
<dbReference type="InterPro" id="IPR056504">
    <property type="entry name" value="HTH_HVO_0163_N"/>
</dbReference>
<reference evidence="2" key="2">
    <citation type="journal article" date="2014" name="ISME J.">
        <title>Microbial stratification in low pH oxic and suboxic macroscopic growths along an acid mine drainage.</title>
        <authorList>
            <person name="Mendez-Garcia C."/>
            <person name="Mesa V."/>
            <person name="Sprenger R.R."/>
            <person name="Richter M."/>
            <person name="Diez M.S."/>
            <person name="Solano J."/>
            <person name="Bargiela R."/>
            <person name="Golyshina O.V."/>
            <person name="Manteca A."/>
            <person name="Ramos J.L."/>
            <person name="Gallego J.R."/>
            <person name="Llorente I."/>
            <person name="Martins Dos Santos V.A."/>
            <person name="Jensen O.N."/>
            <person name="Pelaez A.I."/>
            <person name="Sanchez J."/>
            <person name="Ferrer M."/>
        </authorList>
    </citation>
    <scope>NUCLEOTIDE SEQUENCE</scope>
</reference>
<dbReference type="InterPro" id="IPR036390">
    <property type="entry name" value="WH_DNA-bd_sf"/>
</dbReference>
<accession>T0YDL2</accession>
<gene>
    <name evidence="2" type="ORF">B1B_18227</name>
</gene>
<dbReference type="PANTHER" id="PTHR36216:SF1">
    <property type="entry name" value="HTH ARSR-TYPE DOMAIN-CONTAINING PROTEIN"/>
    <property type="match status" value="1"/>
</dbReference>
<comment type="caution">
    <text evidence="2">The sequence shown here is derived from an EMBL/GenBank/DDBJ whole genome shotgun (WGS) entry which is preliminary data.</text>
</comment>
<sequence>MEPLLEQPTRRRIFDVVCAHPGASAREIQRYADLGWGETAYHLDQLTQAGVLRRERGGHRDYYFPGQMTWEDRRLFQALRRPAQRHILVALVDRPNLTLAEIAPAAGLGLSTASFHLRHLLAAATVEGTVAGNVRRYRALQPDRVRQLLHQYRTSFADSWIDRFVEAWSGMLEG</sequence>
<dbReference type="Gene3D" id="1.10.10.10">
    <property type="entry name" value="Winged helix-like DNA-binding domain superfamily/Winged helix DNA-binding domain"/>
    <property type="match status" value="2"/>
</dbReference>
<dbReference type="InterPro" id="IPR036388">
    <property type="entry name" value="WH-like_DNA-bd_sf"/>
</dbReference>
<evidence type="ECO:0000259" key="1">
    <source>
        <dbReference type="SMART" id="SM00418"/>
    </source>
</evidence>
<evidence type="ECO:0000313" key="2">
    <source>
        <dbReference type="EMBL" id="EQD31228.1"/>
    </source>
</evidence>